<evidence type="ECO:0000256" key="14">
    <source>
        <dbReference type="PROSITE-ProRule" id="PRU01360"/>
    </source>
</evidence>
<evidence type="ECO:0000256" key="15">
    <source>
        <dbReference type="RuleBase" id="RU003357"/>
    </source>
</evidence>
<dbReference type="InterPro" id="IPR010105">
    <property type="entry name" value="TonB_sidphr_rcpt"/>
</dbReference>
<evidence type="ECO:0000256" key="9">
    <source>
        <dbReference type="ARBA" id="ARBA00023065"/>
    </source>
</evidence>
<reference evidence="17 18" key="1">
    <citation type="submission" date="2020-09" db="EMBL/GenBank/DDBJ databases">
        <title>Methylomonas albis sp. nov. and Methylomonas fluvii sp. nov.: Two cold-adapted methanotrophs from the River Elbe and an amended description of Methylovulum psychrotolerans strain Eb1.</title>
        <authorList>
            <person name="Bussmann I.K."/>
            <person name="Klings K.-W."/>
            <person name="Warnstedt J."/>
            <person name="Hoppert M."/>
            <person name="Saborowski A."/>
            <person name="Horn F."/>
            <person name="Liebner S."/>
        </authorList>
    </citation>
    <scope>NUCLEOTIDE SEQUENCE [LARGE SCALE GENOMIC DNA]</scope>
    <source>
        <strain evidence="17 18">EbA</strain>
    </source>
</reference>
<dbReference type="InterPro" id="IPR011662">
    <property type="entry name" value="Secretin/TonB_short_N"/>
</dbReference>
<dbReference type="PANTHER" id="PTHR32552">
    <property type="entry name" value="FERRICHROME IRON RECEPTOR-RELATED"/>
    <property type="match status" value="1"/>
</dbReference>
<evidence type="ECO:0000313" key="18">
    <source>
        <dbReference type="Proteomes" id="UP000652176"/>
    </source>
</evidence>
<accession>A0ABR9D635</accession>
<dbReference type="NCBIfam" id="TIGR01783">
    <property type="entry name" value="TonB-siderophor"/>
    <property type="match status" value="1"/>
</dbReference>
<evidence type="ECO:0000256" key="3">
    <source>
        <dbReference type="ARBA" id="ARBA00022448"/>
    </source>
</evidence>
<dbReference type="Gene3D" id="2.40.170.20">
    <property type="entry name" value="TonB-dependent receptor, beta-barrel domain"/>
    <property type="match status" value="1"/>
</dbReference>
<keyword evidence="8" id="KW-0408">Iron</keyword>
<evidence type="ECO:0000256" key="10">
    <source>
        <dbReference type="ARBA" id="ARBA00023077"/>
    </source>
</evidence>
<keyword evidence="12 17" id="KW-0675">Receptor</keyword>
<keyword evidence="10 15" id="KW-0798">TonB box</keyword>
<dbReference type="Pfam" id="PF07660">
    <property type="entry name" value="STN"/>
    <property type="match status" value="1"/>
</dbReference>
<comment type="caution">
    <text evidence="17">The sequence shown here is derived from an EMBL/GenBank/DDBJ whole genome shotgun (WGS) entry which is preliminary data.</text>
</comment>
<dbReference type="InterPro" id="IPR037066">
    <property type="entry name" value="Plug_dom_sf"/>
</dbReference>
<comment type="subcellular location">
    <subcellularLocation>
        <location evidence="1 14">Cell outer membrane</location>
        <topology evidence="1 14">Multi-pass membrane protein</topology>
    </subcellularLocation>
</comment>
<evidence type="ECO:0000256" key="2">
    <source>
        <dbReference type="ARBA" id="ARBA00009810"/>
    </source>
</evidence>
<feature type="domain" description="Secretin/TonB short N-terminal" evidence="16">
    <location>
        <begin position="71"/>
        <end position="122"/>
    </location>
</feature>
<dbReference type="InterPro" id="IPR036942">
    <property type="entry name" value="Beta-barrel_TonB_sf"/>
</dbReference>
<gene>
    <name evidence="17" type="ORF">IE877_22165</name>
</gene>
<keyword evidence="5" id="KW-0410">Iron transport</keyword>
<keyword evidence="3 14" id="KW-0813">Transport</keyword>
<dbReference type="SUPFAM" id="SSF56935">
    <property type="entry name" value="Porins"/>
    <property type="match status" value="1"/>
</dbReference>
<name>A0ABR9D635_9GAMM</name>
<dbReference type="SMART" id="SM00965">
    <property type="entry name" value="STN"/>
    <property type="match status" value="1"/>
</dbReference>
<dbReference type="Proteomes" id="UP000652176">
    <property type="component" value="Unassembled WGS sequence"/>
</dbReference>
<dbReference type="Pfam" id="PF00593">
    <property type="entry name" value="TonB_dep_Rec_b-barrel"/>
    <property type="match status" value="1"/>
</dbReference>
<dbReference type="RefSeq" id="WP_192376776.1">
    <property type="nucleotide sequence ID" value="NZ_JACXSS010000001.1"/>
</dbReference>
<evidence type="ECO:0000313" key="17">
    <source>
        <dbReference type="EMBL" id="MBD9358548.1"/>
    </source>
</evidence>
<protein>
    <submittedName>
        <fullName evidence="17">TonB-dependent receptor</fullName>
    </submittedName>
</protein>
<proteinExistence type="inferred from homology"/>
<keyword evidence="6 14" id="KW-0812">Transmembrane</keyword>
<evidence type="ECO:0000256" key="8">
    <source>
        <dbReference type="ARBA" id="ARBA00023004"/>
    </source>
</evidence>
<evidence type="ECO:0000256" key="12">
    <source>
        <dbReference type="ARBA" id="ARBA00023170"/>
    </source>
</evidence>
<evidence type="ECO:0000256" key="11">
    <source>
        <dbReference type="ARBA" id="ARBA00023136"/>
    </source>
</evidence>
<comment type="similarity">
    <text evidence="2 14 15">Belongs to the TonB-dependent receptor family.</text>
</comment>
<dbReference type="CDD" id="cd01347">
    <property type="entry name" value="ligand_gated_channel"/>
    <property type="match status" value="1"/>
</dbReference>
<evidence type="ECO:0000256" key="5">
    <source>
        <dbReference type="ARBA" id="ARBA00022496"/>
    </source>
</evidence>
<keyword evidence="13 14" id="KW-0998">Cell outer membrane</keyword>
<evidence type="ECO:0000256" key="7">
    <source>
        <dbReference type="ARBA" id="ARBA00022729"/>
    </source>
</evidence>
<dbReference type="InterPro" id="IPR000531">
    <property type="entry name" value="Beta-barrel_TonB"/>
</dbReference>
<keyword evidence="4 14" id="KW-1134">Transmembrane beta strand</keyword>
<dbReference type="PROSITE" id="PS52016">
    <property type="entry name" value="TONB_DEPENDENT_REC_3"/>
    <property type="match status" value="1"/>
</dbReference>
<keyword evidence="7" id="KW-0732">Signal</keyword>
<keyword evidence="11 14" id="KW-0472">Membrane</keyword>
<evidence type="ECO:0000259" key="16">
    <source>
        <dbReference type="SMART" id="SM00965"/>
    </source>
</evidence>
<evidence type="ECO:0000256" key="1">
    <source>
        <dbReference type="ARBA" id="ARBA00004571"/>
    </source>
</evidence>
<dbReference type="InterPro" id="IPR039426">
    <property type="entry name" value="TonB-dep_rcpt-like"/>
</dbReference>
<dbReference type="Pfam" id="PF07715">
    <property type="entry name" value="Plug"/>
    <property type="match status" value="1"/>
</dbReference>
<sequence>MSMTSRTSNAGLQPSRLHQAIQHILLASALTVSTAAYAETRTDTANIRHSYHISGGSLGQALRQFATNSGLMYSAEAALTDGKTTAGLDGDYTAEEGLKRLLAGTGLTYTFTAEGAVAVRVAETGSNAASTLPAVTVTGKGVYDSTDPYNEDYRLPNSSTATKTDTPIMETPFSVQVVSKQVIQDRQAVRIDKAVENVSGVVQGGFNQGTSDGFLVRGFQNTNMYRDGLLMPTDSSTTTKRETANLERIEVLKGPGSLLYGRAEPGGIINLVTKQPLSTPFNSIQQQFGSYAFYRTSMDSTGPITKDDTLLYRLNLSYENSGSYRDFIDRESVFVAPVIKWNIDSRTQASFELEYQHYNTNQDVGIPQLGKRPAPIPINRSLEEPFNSKNNGDSILAGFNWSHEFNDNWKVVNKFMTQNYDNKDIRQMYIAGPAHLDGTVNRFFVNFPQIKAERYSTTINLLGKVNTWSTTHNLLFGFDYFNTKDTLNGINITTSPSVLNVFNPVYFTSQPYFEPANSFNISNTESWYGLYFQDQIDLPYDFHALGGFRYDNAQIRNNISGITSPTEDRLSPRGGLLWQPVNWLSLYGSYTENFGVSNVSSSSNGYNLPPQTAQQWETGIKTEFLDGKLRSTISYFNLTKQNLPVSIPGTFYYRALGAAETRGIEFDTTGEILPGWNVIIAYTYTPFAKIIKDVDSDGGTGNQGNKLFSVPRNSGSLWNTYEVQEGDLRGFKFGAGLVGVGERQGNIFNTYQLPGYVTVNLMTSYQMKVGSSKITTQLNVDNILDKTYYAGTQSTNQIQFGAPLTFMGSIRADF</sequence>
<evidence type="ECO:0000256" key="6">
    <source>
        <dbReference type="ARBA" id="ARBA00022692"/>
    </source>
</evidence>
<dbReference type="Gene3D" id="3.55.50.30">
    <property type="match status" value="1"/>
</dbReference>
<organism evidence="17 18">
    <name type="scientific">Methylomonas albis</name>
    <dbReference type="NCBI Taxonomy" id="1854563"/>
    <lineage>
        <taxon>Bacteria</taxon>
        <taxon>Pseudomonadati</taxon>
        <taxon>Pseudomonadota</taxon>
        <taxon>Gammaproteobacteria</taxon>
        <taxon>Methylococcales</taxon>
        <taxon>Methylococcaceae</taxon>
        <taxon>Methylomonas</taxon>
    </lineage>
</organism>
<keyword evidence="9" id="KW-0406">Ion transport</keyword>
<keyword evidence="18" id="KW-1185">Reference proteome</keyword>
<dbReference type="PANTHER" id="PTHR32552:SF68">
    <property type="entry name" value="FERRICHROME OUTER MEMBRANE TRANSPORTER_PHAGE RECEPTOR"/>
    <property type="match status" value="1"/>
</dbReference>
<evidence type="ECO:0000256" key="4">
    <source>
        <dbReference type="ARBA" id="ARBA00022452"/>
    </source>
</evidence>
<dbReference type="EMBL" id="JACXSS010000001">
    <property type="protein sequence ID" value="MBD9358548.1"/>
    <property type="molecule type" value="Genomic_DNA"/>
</dbReference>
<dbReference type="Gene3D" id="2.170.130.10">
    <property type="entry name" value="TonB-dependent receptor, plug domain"/>
    <property type="match status" value="1"/>
</dbReference>
<dbReference type="InterPro" id="IPR012910">
    <property type="entry name" value="Plug_dom"/>
</dbReference>
<evidence type="ECO:0000256" key="13">
    <source>
        <dbReference type="ARBA" id="ARBA00023237"/>
    </source>
</evidence>